<gene>
    <name evidence="4" type="ORF">K435DRAFT_779099</name>
</gene>
<dbReference type="GO" id="GO:0004081">
    <property type="term" value="F:bis(5'-nucleosyl)-tetraphosphatase (asymmetrical) activity"/>
    <property type="evidence" value="ECO:0007669"/>
    <property type="project" value="TreeGrafter"/>
</dbReference>
<sequence length="208" mass="22960">MDSPYPSSWYLAGEFVISAGSVLFRKAPEDPGKLQICLIFQRAKQEWLLPKGRKDCGESVELTAIRETYEETGYPCELMPCFMPTRAPEVGVNVKDAYRETRCTEPVTIMVRNQAEKGVKMTWWFISTIKGDGKKVEGTQMGSENFQSEFIDADEAVKRLTFKGDQAVAAQALAIVRRTTALESGTSQSPSTASSSQLLTSPTGQKGQ</sequence>
<accession>A0A4S8LZY5</accession>
<dbReference type="InterPro" id="IPR000086">
    <property type="entry name" value="NUDIX_hydrolase_dom"/>
</dbReference>
<dbReference type="OrthoDB" id="10259236at2759"/>
<evidence type="ECO:0000313" key="5">
    <source>
        <dbReference type="Proteomes" id="UP000297245"/>
    </source>
</evidence>
<dbReference type="GO" id="GO:0006167">
    <property type="term" value="P:AMP biosynthetic process"/>
    <property type="evidence" value="ECO:0007669"/>
    <property type="project" value="TreeGrafter"/>
</dbReference>
<evidence type="ECO:0000259" key="3">
    <source>
        <dbReference type="PROSITE" id="PS51462"/>
    </source>
</evidence>
<evidence type="ECO:0000256" key="2">
    <source>
        <dbReference type="SAM" id="MobiDB-lite"/>
    </source>
</evidence>
<dbReference type="InterPro" id="IPR015797">
    <property type="entry name" value="NUDIX_hydrolase-like_dom_sf"/>
</dbReference>
<dbReference type="PROSITE" id="PS00893">
    <property type="entry name" value="NUDIX_BOX"/>
    <property type="match status" value="1"/>
</dbReference>
<keyword evidence="5" id="KW-1185">Reference proteome</keyword>
<dbReference type="InterPro" id="IPR020084">
    <property type="entry name" value="NUDIX_hydrolase_CS"/>
</dbReference>
<feature type="region of interest" description="Disordered" evidence="2">
    <location>
        <begin position="182"/>
        <end position="208"/>
    </location>
</feature>
<name>A0A4S8LZY5_DENBC</name>
<dbReference type="AlphaFoldDB" id="A0A4S8LZY5"/>
<dbReference type="PANTHER" id="PTHR21340">
    <property type="entry name" value="DIADENOSINE 5,5-P1,P4-TETRAPHOSPHATE PYROPHOSPHOHYDROLASE MUTT"/>
    <property type="match status" value="1"/>
</dbReference>
<dbReference type="Gene3D" id="3.90.79.10">
    <property type="entry name" value="Nucleoside Triphosphate Pyrophosphohydrolase"/>
    <property type="match status" value="1"/>
</dbReference>
<evidence type="ECO:0000256" key="1">
    <source>
        <dbReference type="ARBA" id="ARBA00022801"/>
    </source>
</evidence>
<dbReference type="Pfam" id="PF00293">
    <property type="entry name" value="NUDIX"/>
    <property type="match status" value="1"/>
</dbReference>
<proteinExistence type="predicted"/>
<dbReference type="InterPro" id="IPR051325">
    <property type="entry name" value="Nudix_hydrolase_domain"/>
</dbReference>
<dbReference type="PROSITE" id="PS51462">
    <property type="entry name" value="NUDIX"/>
    <property type="match status" value="1"/>
</dbReference>
<dbReference type="Proteomes" id="UP000297245">
    <property type="component" value="Unassembled WGS sequence"/>
</dbReference>
<dbReference type="PANTHER" id="PTHR21340:SF0">
    <property type="entry name" value="BIS(5'-NUCLEOSYL)-TETRAPHOSPHATASE [ASYMMETRICAL]"/>
    <property type="match status" value="1"/>
</dbReference>
<organism evidence="4 5">
    <name type="scientific">Dendrothele bispora (strain CBS 962.96)</name>
    <dbReference type="NCBI Taxonomy" id="1314807"/>
    <lineage>
        <taxon>Eukaryota</taxon>
        <taxon>Fungi</taxon>
        <taxon>Dikarya</taxon>
        <taxon>Basidiomycota</taxon>
        <taxon>Agaricomycotina</taxon>
        <taxon>Agaricomycetes</taxon>
        <taxon>Agaricomycetidae</taxon>
        <taxon>Agaricales</taxon>
        <taxon>Agaricales incertae sedis</taxon>
        <taxon>Dendrothele</taxon>
    </lineage>
</organism>
<dbReference type="SUPFAM" id="SSF55811">
    <property type="entry name" value="Nudix"/>
    <property type="match status" value="1"/>
</dbReference>
<feature type="compositionally biased region" description="Low complexity" evidence="2">
    <location>
        <begin position="184"/>
        <end position="208"/>
    </location>
</feature>
<dbReference type="EMBL" id="ML179203">
    <property type="protein sequence ID" value="THU95317.1"/>
    <property type="molecule type" value="Genomic_DNA"/>
</dbReference>
<protein>
    <recommendedName>
        <fullName evidence="3">Nudix hydrolase domain-containing protein</fullName>
    </recommendedName>
</protein>
<evidence type="ECO:0000313" key="4">
    <source>
        <dbReference type="EMBL" id="THU95317.1"/>
    </source>
</evidence>
<dbReference type="GO" id="GO:0006754">
    <property type="term" value="P:ATP biosynthetic process"/>
    <property type="evidence" value="ECO:0007669"/>
    <property type="project" value="TreeGrafter"/>
</dbReference>
<feature type="domain" description="Nudix hydrolase" evidence="3">
    <location>
        <begin position="14"/>
        <end position="174"/>
    </location>
</feature>
<reference evidence="4 5" key="1">
    <citation type="journal article" date="2019" name="Nat. Ecol. Evol.">
        <title>Megaphylogeny resolves global patterns of mushroom evolution.</title>
        <authorList>
            <person name="Varga T."/>
            <person name="Krizsan K."/>
            <person name="Foldi C."/>
            <person name="Dima B."/>
            <person name="Sanchez-Garcia M."/>
            <person name="Sanchez-Ramirez S."/>
            <person name="Szollosi G.J."/>
            <person name="Szarkandi J.G."/>
            <person name="Papp V."/>
            <person name="Albert L."/>
            <person name="Andreopoulos W."/>
            <person name="Angelini C."/>
            <person name="Antonin V."/>
            <person name="Barry K.W."/>
            <person name="Bougher N.L."/>
            <person name="Buchanan P."/>
            <person name="Buyck B."/>
            <person name="Bense V."/>
            <person name="Catcheside P."/>
            <person name="Chovatia M."/>
            <person name="Cooper J."/>
            <person name="Damon W."/>
            <person name="Desjardin D."/>
            <person name="Finy P."/>
            <person name="Geml J."/>
            <person name="Haridas S."/>
            <person name="Hughes K."/>
            <person name="Justo A."/>
            <person name="Karasinski D."/>
            <person name="Kautmanova I."/>
            <person name="Kiss B."/>
            <person name="Kocsube S."/>
            <person name="Kotiranta H."/>
            <person name="LaButti K.M."/>
            <person name="Lechner B.E."/>
            <person name="Liimatainen K."/>
            <person name="Lipzen A."/>
            <person name="Lukacs Z."/>
            <person name="Mihaltcheva S."/>
            <person name="Morgado L.N."/>
            <person name="Niskanen T."/>
            <person name="Noordeloos M.E."/>
            <person name="Ohm R.A."/>
            <person name="Ortiz-Santana B."/>
            <person name="Ovrebo C."/>
            <person name="Racz N."/>
            <person name="Riley R."/>
            <person name="Savchenko A."/>
            <person name="Shiryaev A."/>
            <person name="Soop K."/>
            <person name="Spirin V."/>
            <person name="Szebenyi C."/>
            <person name="Tomsovsky M."/>
            <person name="Tulloss R.E."/>
            <person name="Uehling J."/>
            <person name="Grigoriev I.V."/>
            <person name="Vagvolgyi C."/>
            <person name="Papp T."/>
            <person name="Martin F.M."/>
            <person name="Miettinen O."/>
            <person name="Hibbett D.S."/>
            <person name="Nagy L.G."/>
        </authorList>
    </citation>
    <scope>NUCLEOTIDE SEQUENCE [LARGE SCALE GENOMIC DNA]</scope>
    <source>
        <strain evidence="4 5">CBS 962.96</strain>
    </source>
</reference>
<keyword evidence="1" id="KW-0378">Hydrolase</keyword>